<evidence type="ECO:0000313" key="2">
    <source>
        <dbReference type="Proteomes" id="UP001374599"/>
    </source>
</evidence>
<comment type="caution">
    <text evidence="1">The sequence shown here is derived from an EMBL/GenBank/DDBJ whole genome shotgun (WGS) entry which is preliminary data.</text>
</comment>
<accession>A0ACB5UE01</accession>
<organism evidence="1 2">
    <name type="scientific">Vallitalea maricola</name>
    <dbReference type="NCBI Taxonomy" id="3074433"/>
    <lineage>
        <taxon>Bacteria</taxon>
        <taxon>Bacillati</taxon>
        <taxon>Bacillota</taxon>
        <taxon>Clostridia</taxon>
        <taxon>Lachnospirales</taxon>
        <taxon>Vallitaleaceae</taxon>
        <taxon>Vallitalea</taxon>
    </lineage>
</organism>
<protein>
    <submittedName>
        <fullName evidence="1">Uncharacterized protein</fullName>
    </submittedName>
</protein>
<evidence type="ECO:0000313" key="1">
    <source>
        <dbReference type="EMBL" id="GMQ61167.1"/>
    </source>
</evidence>
<name>A0ACB5UE01_9FIRM</name>
<sequence>MNGIKIVMYDHTYAESLADMWNQSGQNWGGEQVSRTAEDVINENEKMGNICAFLALDGDEVVGYCSFSEYKQDEGASYIPLLNVRTDHIGKKIGKTLVKECVKKAMESKWPRLDLYTWQGNDKAVPVYKKCGFFWERRDGSTHLMNFMPYVMRTEAVKQYFDTFDWYDDSVREIKIESDGRSCILT</sequence>
<dbReference type="EMBL" id="BTPU01000005">
    <property type="protein sequence ID" value="GMQ61167.1"/>
    <property type="molecule type" value="Genomic_DNA"/>
</dbReference>
<dbReference type="Proteomes" id="UP001374599">
    <property type="component" value="Unassembled WGS sequence"/>
</dbReference>
<keyword evidence="2" id="KW-1185">Reference proteome</keyword>
<reference evidence="1" key="1">
    <citation type="submission" date="2023-09" db="EMBL/GenBank/DDBJ databases">
        <title>Vallitalea sediminicola and Vallitalea maricola sp. nov., anaerobic bacteria isolated from marine sediment.</title>
        <authorList>
            <person name="Hirano S."/>
            <person name="Maeda A."/>
            <person name="Terahara T."/>
            <person name="Mori K."/>
            <person name="Hamada M."/>
            <person name="Matsumoto R."/>
            <person name="Kobayashi T."/>
        </authorList>
    </citation>
    <scope>NUCLEOTIDE SEQUENCE</scope>
    <source>
        <strain evidence="1">AN17-2</strain>
    </source>
</reference>
<gene>
    <name evidence="1" type="ORF">AN2V17_03950</name>
</gene>
<proteinExistence type="predicted"/>